<name>A0A4Q0MJJ9_9HYPH</name>
<sequence length="87" mass="9036">MTINPAGTIAIQLHQARQRLAVSKARARRLAGLIERVGAEGAQGRALADAFAIAEDLIAQQRDSIAALESCEKALAAFGKASGPLQA</sequence>
<keyword evidence="2" id="KW-1185">Reference proteome</keyword>
<reference evidence="1 2" key="1">
    <citation type="submission" date="2018-12" db="EMBL/GenBank/DDBJ databases">
        <title>bacterium Hansschlegelia zhihuaiae S113.</title>
        <authorList>
            <person name="He J."/>
        </authorList>
    </citation>
    <scope>NUCLEOTIDE SEQUENCE [LARGE SCALE GENOMIC DNA]</scope>
    <source>
        <strain evidence="1 2">S 113</strain>
    </source>
</reference>
<evidence type="ECO:0000313" key="1">
    <source>
        <dbReference type="EMBL" id="RXF73891.1"/>
    </source>
</evidence>
<gene>
    <name evidence="1" type="ORF">EK403_07910</name>
</gene>
<dbReference type="EMBL" id="RYFI01000006">
    <property type="protein sequence ID" value="RXF73891.1"/>
    <property type="molecule type" value="Genomic_DNA"/>
</dbReference>
<comment type="caution">
    <text evidence="1">The sequence shown here is derived from an EMBL/GenBank/DDBJ whole genome shotgun (WGS) entry which is preliminary data.</text>
</comment>
<dbReference type="AlphaFoldDB" id="A0A4Q0MJJ9"/>
<evidence type="ECO:0000313" key="2">
    <source>
        <dbReference type="Proteomes" id="UP000289708"/>
    </source>
</evidence>
<organism evidence="1 2">
    <name type="scientific">Hansschlegelia zhihuaiae</name>
    <dbReference type="NCBI Taxonomy" id="405005"/>
    <lineage>
        <taxon>Bacteria</taxon>
        <taxon>Pseudomonadati</taxon>
        <taxon>Pseudomonadota</taxon>
        <taxon>Alphaproteobacteria</taxon>
        <taxon>Hyphomicrobiales</taxon>
        <taxon>Methylopilaceae</taxon>
        <taxon>Hansschlegelia</taxon>
    </lineage>
</organism>
<accession>A0A4Q0MJJ9</accession>
<protein>
    <submittedName>
        <fullName evidence="1">Uncharacterized protein</fullName>
    </submittedName>
</protein>
<proteinExistence type="predicted"/>
<dbReference type="Proteomes" id="UP000289708">
    <property type="component" value="Unassembled WGS sequence"/>
</dbReference>
<dbReference type="RefSeq" id="WP_128776963.1">
    <property type="nucleotide sequence ID" value="NZ_RYFI01000006.1"/>
</dbReference>